<name>A0A2C9D928_9HYPH</name>
<dbReference type="Gene3D" id="1.25.40.10">
    <property type="entry name" value="Tetratricopeptide repeat domain"/>
    <property type="match status" value="2"/>
</dbReference>
<dbReference type="AlphaFoldDB" id="A0A2C9D928"/>
<protein>
    <submittedName>
        <fullName evidence="3">DNA-binding transcriptional activator of the SARP family protein</fullName>
    </submittedName>
</protein>
<reference evidence="4" key="1">
    <citation type="submission" date="2017-09" db="EMBL/GenBank/DDBJ databases">
        <title>Genome sequence of Nannocystis excedens DSM 71.</title>
        <authorList>
            <person name="Blom J."/>
        </authorList>
    </citation>
    <scope>NUCLEOTIDE SEQUENCE [LARGE SCALE GENOMIC DNA]</scope>
    <source>
        <strain evidence="4">type strain: E19</strain>
    </source>
</reference>
<dbReference type="PROSITE" id="PS50005">
    <property type="entry name" value="TPR"/>
    <property type="match status" value="1"/>
</dbReference>
<dbReference type="InterPro" id="IPR005158">
    <property type="entry name" value="BTAD"/>
</dbReference>
<evidence type="ECO:0000313" key="4">
    <source>
        <dbReference type="Proteomes" id="UP000223606"/>
    </source>
</evidence>
<dbReference type="KEGG" id="hdi:HDIA_2544"/>
<gene>
    <name evidence="3" type="ORF">HDIA_2544</name>
</gene>
<feature type="domain" description="Bacterial transcriptional activator" evidence="2">
    <location>
        <begin position="98"/>
        <end position="237"/>
    </location>
</feature>
<accession>A0A2C9D928</accession>
<proteinExistence type="predicted"/>
<dbReference type="GO" id="GO:0003677">
    <property type="term" value="F:DNA binding"/>
    <property type="evidence" value="ECO:0007669"/>
    <property type="project" value="UniProtKB-KW"/>
</dbReference>
<dbReference type="InterPro" id="IPR019734">
    <property type="entry name" value="TPR_rpt"/>
</dbReference>
<dbReference type="EMBL" id="LT960614">
    <property type="protein sequence ID" value="SON56085.1"/>
    <property type="molecule type" value="Genomic_DNA"/>
</dbReference>
<dbReference type="PANTHER" id="PTHR35807">
    <property type="entry name" value="TRANSCRIPTIONAL REGULATOR REDD-RELATED"/>
    <property type="match status" value="1"/>
</dbReference>
<dbReference type="Proteomes" id="UP000223606">
    <property type="component" value="Chromosome 1"/>
</dbReference>
<dbReference type="SMART" id="SM01043">
    <property type="entry name" value="BTAD"/>
    <property type="match status" value="1"/>
</dbReference>
<evidence type="ECO:0000313" key="3">
    <source>
        <dbReference type="EMBL" id="SON56085.1"/>
    </source>
</evidence>
<organism evidence="3 4">
    <name type="scientific">Hartmannibacter diazotrophicus</name>
    <dbReference type="NCBI Taxonomy" id="1482074"/>
    <lineage>
        <taxon>Bacteria</taxon>
        <taxon>Pseudomonadati</taxon>
        <taxon>Pseudomonadota</taxon>
        <taxon>Alphaproteobacteria</taxon>
        <taxon>Hyphomicrobiales</taxon>
        <taxon>Pleomorphomonadaceae</taxon>
        <taxon>Hartmannibacter</taxon>
    </lineage>
</organism>
<dbReference type="SUPFAM" id="SSF48452">
    <property type="entry name" value="TPR-like"/>
    <property type="match status" value="2"/>
</dbReference>
<feature type="repeat" description="TPR" evidence="1">
    <location>
        <begin position="487"/>
        <end position="520"/>
    </location>
</feature>
<sequence length="649" mass="73421">MTALPRLQLFGDAIFRDENGEPVQLPKRAYVLALFLLHLNSQHECDRAKAADLLWPGSPTATVNLRQMLLRIRDAQARAPLFAITQDKIRLLCDEVDCDVCEFNRQIVNVTFQSALEIMDLFGAGPLVDCRRLDTEISEWIYLQDEQMRSALVGEICGLLSRPAANEAPEAAFAIAERLLQICPYEEVAWQVVFKHHAAGGHVHRLEQAYERCTNALRQELDVEPSEETRALYKRLRYPSQAVSKGGPAEVRTSERRPEAKSGIPRLVILPPADMLATQSPLAALAGLMLEDVTVGLCSLRSVSMVAPHTAWRLRETFLESEDSARHYQVDYVLDTSLLTFGEMNRLTVKLFDATSRTILLSDQHELTALSGEQCYRQITRSIILALADAIERAELSRYDEQDNPTAYFWFLQGQKHLRHMDLPRVRRAKKAFRRALDIAPDFAPALSGRSRALRHEWLLMGRGEADLLAEAEGCAVDATQIDRLDARGFREMGLCHLFRSRYDDSLACFDLAEQLSPQHADLILDFAETLVHSSHPDRALSKMDRAIALNPVPPENYWWTAATIYFQMGRYQECIEAVDKMNHPMPALRLAAASWALLGNKAKAEACAQQVLDVYPDFRIEKWLSLISIRSAEDKRHYEQGLRAAGFR</sequence>
<evidence type="ECO:0000259" key="2">
    <source>
        <dbReference type="SMART" id="SM01043"/>
    </source>
</evidence>
<dbReference type="SMART" id="SM00028">
    <property type="entry name" value="TPR"/>
    <property type="match status" value="3"/>
</dbReference>
<keyword evidence="3" id="KW-0238">DNA-binding</keyword>
<keyword evidence="1" id="KW-0802">TPR repeat</keyword>
<dbReference type="Pfam" id="PF03704">
    <property type="entry name" value="BTAD"/>
    <property type="match status" value="1"/>
</dbReference>
<dbReference type="InterPro" id="IPR051677">
    <property type="entry name" value="AfsR-DnrI-RedD_regulator"/>
</dbReference>
<dbReference type="OrthoDB" id="54411at2"/>
<evidence type="ECO:0000256" key="1">
    <source>
        <dbReference type="PROSITE-ProRule" id="PRU00339"/>
    </source>
</evidence>
<keyword evidence="4" id="KW-1185">Reference proteome</keyword>
<dbReference type="InterPro" id="IPR011990">
    <property type="entry name" value="TPR-like_helical_dom_sf"/>
</dbReference>